<evidence type="ECO:0000256" key="1">
    <source>
        <dbReference type="SAM" id="Phobius"/>
    </source>
</evidence>
<dbReference type="CDD" id="cd00321">
    <property type="entry name" value="SO_family_Moco"/>
    <property type="match status" value="1"/>
</dbReference>
<feature type="transmembrane region" description="Helical" evidence="1">
    <location>
        <begin position="15"/>
        <end position="37"/>
    </location>
</feature>
<keyword evidence="1" id="KW-0472">Membrane</keyword>
<reference evidence="3" key="1">
    <citation type="submission" date="2019-09" db="EMBL/GenBank/DDBJ databases">
        <title>Characterisation of the sponge microbiome using genome-centric metagenomics.</title>
        <authorList>
            <person name="Engelberts J.P."/>
            <person name="Robbins S.J."/>
            <person name="De Goeij J.M."/>
            <person name="Aranda M."/>
            <person name="Bell S.C."/>
            <person name="Webster N.S."/>
        </authorList>
    </citation>
    <scope>NUCLEOTIDE SEQUENCE</scope>
    <source>
        <strain evidence="3">SB0662_bin_9</strain>
    </source>
</reference>
<comment type="caution">
    <text evidence="3">The sequence shown here is derived from an EMBL/GenBank/DDBJ whole genome shotgun (WGS) entry which is preliminary data.</text>
</comment>
<dbReference type="AlphaFoldDB" id="A0A6B1DVK6"/>
<evidence type="ECO:0000259" key="2">
    <source>
        <dbReference type="Pfam" id="PF00174"/>
    </source>
</evidence>
<dbReference type="PANTHER" id="PTHR43032">
    <property type="entry name" value="PROTEIN-METHIONINE-SULFOXIDE REDUCTASE"/>
    <property type="match status" value="1"/>
</dbReference>
<evidence type="ECO:0000313" key="3">
    <source>
        <dbReference type="EMBL" id="MYD90805.1"/>
    </source>
</evidence>
<dbReference type="InterPro" id="IPR036374">
    <property type="entry name" value="OxRdtase_Mopterin-bd_sf"/>
</dbReference>
<dbReference type="InterPro" id="IPR000572">
    <property type="entry name" value="OxRdtase_Mopterin-bd_dom"/>
</dbReference>
<gene>
    <name evidence="3" type="ORF">F4Y08_10795</name>
</gene>
<feature type="transmembrane region" description="Helical" evidence="1">
    <location>
        <begin position="82"/>
        <end position="101"/>
    </location>
</feature>
<name>A0A6B1DVK6_9CHLR</name>
<dbReference type="Pfam" id="PF00174">
    <property type="entry name" value="Oxidored_molyb"/>
    <property type="match status" value="1"/>
</dbReference>
<organism evidence="3">
    <name type="scientific">Caldilineaceae bacterium SB0662_bin_9</name>
    <dbReference type="NCBI Taxonomy" id="2605258"/>
    <lineage>
        <taxon>Bacteria</taxon>
        <taxon>Bacillati</taxon>
        <taxon>Chloroflexota</taxon>
        <taxon>Caldilineae</taxon>
        <taxon>Caldilineales</taxon>
        <taxon>Caldilineaceae</taxon>
    </lineage>
</organism>
<protein>
    <submittedName>
        <fullName evidence="3">Molybdopterin-dependent oxidoreductase</fullName>
    </submittedName>
</protein>
<dbReference type="SUPFAM" id="SSF56524">
    <property type="entry name" value="Oxidoreductase molybdopterin-binding domain"/>
    <property type="match status" value="1"/>
</dbReference>
<proteinExistence type="predicted"/>
<keyword evidence="1" id="KW-0812">Transmembrane</keyword>
<dbReference type="Gene3D" id="3.90.420.10">
    <property type="entry name" value="Oxidoreductase, molybdopterin-binding domain"/>
    <property type="match status" value="1"/>
</dbReference>
<dbReference type="EMBL" id="VXPY01000078">
    <property type="protein sequence ID" value="MYD90805.1"/>
    <property type="molecule type" value="Genomic_DNA"/>
</dbReference>
<feature type="domain" description="Oxidoreductase molybdopterin-binding" evidence="2">
    <location>
        <begin position="201"/>
        <end position="343"/>
    </location>
</feature>
<sequence>MFRQWTRLASMHPRVVDWLLLATVLFEVLSGLGTFLVGKPEGAWFWTVHAIVGLSLVVLLTWKLGRVAGRMAPRRDRKSNVLSLVVGLLALLVLATGTVWVSAQVPFGYPTGLNLHVVAALLLLVAMVVHAWMRNKPVTRPQLLSRRNFIAGAAAGITATGAWLAQQAAGQAFEWPGAHRRFTGSREVHGPLPVTMWMFDEIPHIDPAGFRLSVAGSVQQPLELDLNALQDLGQTTTTTTLDCTGGWFKEEDWTGIPVSDLLTAAQANPSARYVSFRSVTGYRWSLSLDEADQALLALEVGGSPLPAGNGGPLRLVAPGHRGFQWVKWVTEVRVLDRADAGQWAAIFTSGLDRDA</sequence>
<feature type="transmembrane region" description="Helical" evidence="1">
    <location>
        <begin position="113"/>
        <end position="133"/>
    </location>
</feature>
<feature type="transmembrane region" description="Helical" evidence="1">
    <location>
        <begin position="43"/>
        <end position="62"/>
    </location>
</feature>
<accession>A0A6B1DVK6</accession>
<keyword evidence="1" id="KW-1133">Transmembrane helix</keyword>